<evidence type="ECO:0000256" key="3">
    <source>
        <dbReference type="ARBA" id="ARBA00022723"/>
    </source>
</evidence>
<evidence type="ECO:0000256" key="4">
    <source>
        <dbReference type="ARBA" id="ARBA00022737"/>
    </source>
</evidence>
<gene>
    <name evidence="14" type="primary">Prdm9_65</name>
    <name evidence="14" type="ORF">AVEN_95646_1</name>
</gene>
<dbReference type="Pfam" id="PF00096">
    <property type="entry name" value="zf-C2H2"/>
    <property type="match status" value="3"/>
</dbReference>
<keyword evidence="5 11" id="KW-0863">Zinc-finger</keyword>
<reference evidence="14 15" key="1">
    <citation type="journal article" date="2019" name="Sci. Rep.">
        <title>Orb-weaving spider Araneus ventricosus genome elucidates the spidroin gene catalogue.</title>
        <authorList>
            <person name="Kono N."/>
            <person name="Nakamura H."/>
            <person name="Ohtoshi R."/>
            <person name="Moran D.A.P."/>
            <person name="Shinohara A."/>
            <person name="Yoshida Y."/>
            <person name="Fujiwara M."/>
            <person name="Mori M."/>
            <person name="Tomita M."/>
            <person name="Arakawa K."/>
        </authorList>
    </citation>
    <scope>NUCLEOTIDE SEQUENCE [LARGE SCALE GENOMIC DNA]</scope>
</reference>
<keyword evidence="4" id="KW-0677">Repeat</keyword>
<dbReference type="SUPFAM" id="SSF57667">
    <property type="entry name" value="beta-beta-alpha zinc fingers"/>
    <property type="match status" value="2"/>
</dbReference>
<comment type="similarity">
    <text evidence="2">Belongs to the krueppel C2H2-type zinc-finger protein family.</text>
</comment>
<evidence type="ECO:0000256" key="5">
    <source>
        <dbReference type="ARBA" id="ARBA00022771"/>
    </source>
</evidence>
<keyword evidence="9" id="KW-0804">Transcription</keyword>
<protein>
    <submittedName>
        <fullName evidence="14">Histone-lysine N-methyltransferase PRDM9</fullName>
    </submittedName>
</protein>
<feature type="region of interest" description="Disordered" evidence="12">
    <location>
        <begin position="1"/>
        <end position="21"/>
    </location>
</feature>
<evidence type="ECO:0000259" key="13">
    <source>
        <dbReference type="PROSITE" id="PS50157"/>
    </source>
</evidence>
<feature type="domain" description="C2H2-type" evidence="13">
    <location>
        <begin position="258"/>
        <end position="281"/>
    </location>
</feature>
<feature type="domain" description="C2H2-type" evidence="13">
    <location>
        <begin position="202"/>
        <end position="229"/>
    </location>
</feature>
<dbReference type="Gene3D" id="3.30.160.60">
    <property type="entry name" value="Classic Zinc Finger"/>
    <property type="match status" value="3"/>
</dbReference>
<dbReference type="PROSITE" id="PS50157">
    <property type="entry name" value="ZINC_FINGER_C2H2_2"/>
    <property type="match status" value="3"/>
</dbReference>
<evidence type="ECO:0000256" key="11">
    <source>
        <dbReference type="PROSITE-ProRule" id="PRU00042"/>
    </source>
</evidence>
<keyword evidence="3" id="KW-0479">Metal-binding</keyword>
<comment type="subcellular location">
    <subcellularLocation>
        <location evidence="1">Nucleus</location>
    </subcellularLocation>
</comment>
<dbReference type="AlphaFoldDB" id="A0A4Y2S434"/>
<dbReference type="SMART" id="SM00355">
    <property type="entry name" value="ZnF_C2H2"/>
    <property type="match status" value="3"/>
</dbReference>
<keyword evidence="10" id="KW-0539">Nucleus</keyword>
<dbReference type="GO" id="GO:0000978">
    <property type="term" value="F:RNA polymerase II cis-regulatory region sequence-specific DNA binding"/>
    <property type="evidence" value="ECO:0007669"/>
    <property type="project" value="TreeGrafter"/>
</dbReference>
<keyword evidence="14" id="KW-0489">Methyltransferase</keyword>
<feature type="compositionally biased region" description="Polar residues" evidence="12">
    <location>
        <begin position="94"/>
        <end position="105"/>
    </location>
</feature>
<dbReference type="PANTHER" id="PTHR23235">
    <property type="entry name" value="KRUEPPEL-LIKE TRANSCRIPTION FACTOR"/>
    <property type="match status" value="1"/>
</dbReference>
<proteinExistence type="inferred from homology"/>
<evidence type="ECO:0000256" key="8">
    <source>
        <dbReference type="ARBA" id="ARBA00023125"/>
    </source>
</evidence>
<keyword evidence="14" id="KW-0808">Transferase</keyword>
<dbReference type="InterPro" id="IPR036236">
    <property type="entry name" value="Znf_C2H2_sf"/>
</dbReference>
<sequence>MNPYRDNTVRERRNGKEVSRDKETNGIQFGIYYQQLQQTISKILIRLLSNLSANLKDSSQLRIPLSENVAHDISLNASPIKTDSGNPVEFIKRSGSSKSNHGNEQSHFDSVIASEATNFFGASDFVLERVKTRSDVNQAKKIKGNKMSQTASTKVTQVDHTRDEIVNNKDPLNLLAHEEAVSVAVPSEMHTQSHGTGTEKRFICEICGKAFRLNYNLLAHHRTHTEEKPFVCRTCGKGFTQQGHPTNHLRTHTGEKPFICQICSKRFAQKPNLKRHLRTHN</sequence>
<dbReference type="OrthoDB" id="654211at2759"/>
<evidence type="ECO:0000256" key="2">
    <source>
        <dbReference type="ARBA" id="ARBA00006991"/>
    </source>
</evidence>
<dbReference type="GO" id="GO:0005634">
    <property type="term" value="C:nucleus"/>
    <property type="evidence" value="ECO:0007669"/>
    <property type="project" value="UniProtKB-SubCell"/>
</dbReference>
<keyword evidence="15" id="KW-1185">Reference proteome</keyword>
<dbReference type="GO" id="GO:0032259">
    <property type="term" value="P:methylation"/>
    <property type="evidence" value="ECO:0007669"/>
    <property type="project" value="UniProtKB-KW"/>
</dbReference>
<dbReference type="GO" id="GO:0008270">
    <property type="term" value="F:zinc ion binding"/>
    <property type="evidence" value="ECO:0007669"/>
    <property type="project" value="UniProtKB-KW"/>
</dbReference>
<feature type="region of interest" description="Disordered" evidence="12">
    <location>
        <begin position="86"/>
        <end position="106"/>
    </location>
</feature>
<evidence type="ECO:0000256" key="12">
    <source>
        <dbReference type="SAM" id="MobiDB-lite"/>
    </source>
</evidence>
<dbReference type="Proteomes" id="UP000499080">
    <property type="component" value="Unassembled WGS sequence"/>
</dbReference>
<evidence type="ECO:0000256" key="10">
    <source>
        <dbReference type="ARBA" id="ARBA00023242"/>
    </source>
</evidence>
<keyword evidence="7" id="KW-0805">Transcription regulation</keyword>
<feature type="domain" description="C2H2-type" evidence="13">
    <location>
        <begin position="230"/>
        <end position="257"/>
    </location>
</feature>
<evidence type="ECO:0000256" key="1">
    <source>
        <dbReference type="ARBA" id="ARBA00004123"/>
    </source>
</evidence>
<comment type="caution">
    <text evidence="14">The sequence shown here is derived from an EMBL/GenBank/DDBJ whole genome shotgun (WGS) entry which is preliminary data.</text>
</comment>
<dbReference type="FunFam" id="3.30.160.60:FF:000303">
    <property type="entry name" value="Zinc finger protein 41"/>
    <property type="match status" value="1"/>
</dbReference>
<organism evidence="14 15">
    <name type="scientific">Araneus ventricosus</name>
    <name type="common">Orbweaver spider</name>
    <name type="synonym">Epeira ventricosa</name>
    <dbReference type="NCBI Taxonomy" id="182803"/>
    <lineage>
        <taxon>Eukaryota</taxon>
        <taxon>Metazoa</taxon>
        <taxon>Ecdysozoa</taxon>
        <taxon>Arthropoda</taxon>
        <taxon>Chelicerata</taxon>
        <taxon>Arachnida</taxon>
        <taxon>Araneae</taxon>
        <taxon>Araneomorphae</taxon>
        <taxon>Entelegynae</taxon>
        <taxon>Araneoidea</taxon>
        <taxon>Araneidae</taxon>
        <taxon>Araneus</taxon>
    </lineage>
</organism>
<dbReference type="InterPro" id="IPR013087">
    <property type="entry name" value="Znf_C2H2_type"/>
</dbReference>
<dbReference type="PANTHER" id="PTHR23235:SF120">
    <property type="entry name" value="KRUPPEL-LIKE FACTOR 15"/>
    <property type="match status" value="1"/>
</dbReference>
<dbReference type="EMBL" id="BGPR01019454">
    <property type="protein sequence ID" value="GBN81980.1"/>
    <property type="molecule type" value="Genomic_DNA"/>
</dbReference>
<dbReference type="FunFam" id="3.30.160.60:FF:002343">
    <property type="entry name" value="Zinc finger protein 33A"/>
    <property type="match status" value="1"/>
</dbReference>
<dbReference type="GO" id="GO:0000981">
    <property type="term" value="F:DNA-binding transcription factor activity, RNA polymerase II-specific"/>
    <property type="evidence" value="ECO:0007669"/>
    <property type="project" value="TreeGrafter"/>
</dbReference>
<keyword evidence="8" id="KW-0238">DNA-binding</keyword>
<evidence type="ECO:0000313" key="14">
    <source>
        <dbReference type="EMBL" id="GBN81980.1"/>
    </source>
</evidence>
<dbReference type="FunFam" id="3.30.160.60:FF:000166">
    <property type="entry name" value="Zinc finger and BTB domain-containing 49"/>
    <property type="match status" value="1"/>
</dbReference>
<name>A0A4Y2S434_ARAVE</name>
<feature type="compositionally biased region" description="Basic and acidic residues" evidence="12">
    <location>
        <begin position="7"/>
        <end position="21"/>
    </location>
</feature>
<evidence type="ECO:0000256" key="9">
    <source>
        <dbReference type="ARBA" id="ARBA00023163"/>
    </source>
</evidence>
<accession>A0A4Y2S434</accession>
<keyword evidence="6" id="KW-0862">Zinc</keyword>
<evidence type="ECO:0000256" key="7">
    <source>
        <dbReference type="ARBA" id="ARBA00023015"/>
    </source>
</evidence>
<dbReference type="GO" id="GO:0008168">
    <property type="term" value="F:methyltransferase activity"/>
    <property type="evidence" value="ECO:0007669"/>
    <property type="project" value="UniProtKB-KW"/>
</dbReference>
<evidence type="ECO:0000256" key="6">
    <source>
        <dbReference type="ARBA" id="ARBA00022833"/>
    </source>
</evidence>
<dbReference type="PROSITE" id="PS00028">
    <property type="entry name" value="ZINC_FINGER_C2H2_1"/>
    <property type="match status" value="3"/>
</dbReference>
<evidence type="ECO:0000313" key="15">
    <source>
        <dbReference type="Proteomes" id="UP000499080"/>
    </source>
</evidence>